<evidence type="ECO:0000256" key="2">
    <source>
        <dbReference type="ARBA" id="ARBA00022679"/>
    </source>
</evidence>
<feature type="binding site" evidence="5">
    <location>
        <position position="306"/>
    </location>
    <ligand>
        <name>S-adenosyl-L-methionine</name>
        <dbReference type="ChEBI" id="CHEBI:59789"/>
    </ligand>
</feature>
<evidence type="ECO:0000259" key="6">
    <source>
        <dbReference type="PROSITE" id="PS51686"/>
    </source>
</evidence>
<keyword evidence="4 5" id="KW-0694">RNA-binding</keyword>
<dbReference type="Proteomes" id="UP001164020">
    <property type="component" value="Chromosome"/>
</dbReference>
<dbReference type="InterPro" id="IPR049560">
    <property type="entry name" value="MeTrfase_RsmB-F_NOP2_cat"/>
</dbReference>
<accession>A0ABY7BX55</accession>
<dbReference type="PANTHER" id="PTHR22807:SF53">
    <property type="entry name" value="RIBOSOMAL RNA SMALL SUBUNIT METHYLTRANSFERASE B-RELATED"/>
    <property type="match status" value="1"/>
</dbReference>
<sequence>MRLGGRLAAAIEVLQDVEARRRPVADALKDWGLSHRFAGSGDRAAIGNLVYDALRKKRSYGFRMGDDGAVALGFAAVIDGLAIAPAELAAALEGDRFAPDMPSEEQLQRFTAADLGEAPEAVRADVPDWLAEKLNASLGEDWVEEAAALAERPPLDLRANTLKADREKVLKALAPLGATAADLAPDGMRIAAIAGAGRHPNVQVEAGFQKGWFEVQDEGSQLAALLAGAASGEQVLDLCAGAGGKSLALAAGMDNTGQIHAADHDRQRLAPIYERLARAGSRNVQVHDPREDMTDIFGRMDLTLVDAPCTGSGTWRRRPDAKWRLTENALAKRVEEQDAVLDRAARFVRPGGRLAYVTCSLIAEENAGRIAAFLERHAGEGFTVADAGARWNDLLPHGAGRCHVTALAGGTVITMTPRLTGTDGFFFALLQRSERTG</sequence>
<dbReference type="InterPro" id="IPR029063">
    <property type="entry name" value="SAM-dependent_MTases_sf"/>
</dbReference>
<comment type="similarity">
    <text evidence="5">Belongs to the class I-like SAM-binding methyltransferase superfamily. RsmB/NOP family.</text>
</comment>
<dbReference type="Pfam" id="PF22458">
    <property type="entry name" value="RsmF-B_ferredox"/>
    <property type="match status" value="1"/>
</dbReference>
<dbReference type="PRINTS" id="PR02008">
    <property type="entry name" value="RCMTFAMILY"/>
</dbReference>
<dbReference type="PANTHER" id="PTHR22807">
    <property type="entry name" value="NOP2 YEAST -RELATED NOL1/NOP2/FMU SUN DOMAIN-CONTAINING"/>
    <property type="match status" value="1"/>
</dbReference>
<evidence type="ECO:0000256" key="1">
    <source>
        <dbReference type="ARBA" id="ARBA00022603"/>
    </source>
</evidence>
<gene>
    <name evidence="7" type="ORF">OH818_15815</name>
</gene>
<comment type="caution">
    <text evidence="5">Lacks conserved residue(s) required for the propagation of feature annotation.</text>
</comment>
<evidence type="ECO:0000256" key="4">
    <source>
        <dbReference type="ARBA" id="ARBA00022884"/>
    </source>
</evidence>
<dbReference type="Gene3D" id="3.40.50.150">
    <property type="entry name" value="Vaccinia Virus protein VP39"/>
    <property type="match status" value="1"/>
</dbReference>
<keyword evidence="1 5" id="KW-0489">Methyltransferase</keyword>
<feature type="binding site" evidence="5">
    <location>
        <position position="263"/>
    </location>
    <ligand>
        <name>S-adenosyl-L-methionine</name>
        <dbReference type="ChEBI" id="CHEBI:59789"/>
    </ligand>
</feature>
<organism evidence="7 8">
    <name type="scientific">Jiella pelagia</name>
    <dbReference type="NCBI Taxonomy" id="2986949"/>
    <lineage>
        <taxon>Bacteria</taxon>
        <taxon>Pseudomonadati</taxon>
        <taxon>Pseudomonadota</taxon>
        <taxon>Alphaproteobacteria</taxon>
        <taxon>Hyphomicrobiales</taxon>
        <taxon>Aurantimonadaceae</taxon>
        <taxon>Jiella</taxon>
    </lineage>
</organism>
<evidence type="ECO:0000256" key="5">
    <source>
        <dbReference type="PROSITE-ProRule" id="PRU01023"/>
    </source>
</evidence>
<dbReference type="EMBL" id="CP114029">
    <property type="protein sequence ID" value="WAP67078.1"/>
    <property type="molecule type" value="Genomic_DNA"/>
</dbReference>
<keyword evidence="2 5" id="KW-0808">Transferase</keyword>
<dbReference type="PROSITE" id="PS51686">
    <property type="entry name" value="SAM_MT_RSMB_NOP"/>
    <property type="match status" value="1"/>
</dbReference>
<reference evidence="7" key="1">
    <citation type="submission" date="2022-12" db="EMBL/GenBank/DDBJ databases">
        <title>Jiella pelagia sp. nov., isolated from phosphonate enriched culture of Northwest Pacific surface seawater.</title>
        <authorList>
            <person name="Shin D.Y."/>
            <person name="Hwang C.Y."/>
        </authorList>
    </citation>
    <scope>NUCLEOTIDE SEQUENCE</scope>
    <source>
        <strain evidence="7">HL-NP1</strain>
    </source>
</reference>
<dbReference type="CDD" id="cd02440">
    <property type="entry name" value="AdoMet_MTases"/>
    <property type="match status" value="1"/>
</dbReference>
<feature type="active site" description="Nucleophile" evidence="5">
    <location>
        <position position="359"/>
    </location>
</feature>
<name>A0ABY7BX55_9HYPH</name>
<keyword evidence="8" id="KW-1185">Reference proteome</keyword>
<dbReference type="SUPFAM" id="SSF53335">
    <property type="entry name" value="S-adenosyl-L-methionine-dependent methyltransferases"/>
    <property type="match status" value="1"/>
</dbReference>
<dbReference type="InterPro" id="IPR001678">
    <property type="entry name" value="MeTrfase_RsmB-F_NOP2_dom"/>
</dbReference>
<dbReference type="InterPro" id="IPR054728">
    <property type="entry name" value="RsmB-like_ferredoxin"/>
</dbReference>
<evidence type="ECO:0000256" key="3">
    <source>
        <dbReference type="ARBA" id="ARBA00022691"/>
    </source>
</evidence>
<feature type="domain" description="SAM-dependent MTase RsmB/NOP-type" evidence="6">
    <location>
        <begin position="145"/>
        <end position="433"/>
    </location>
</feature>
<dbReference type="Pfam" id="PF01189">
    <property type="entry name" value="Methyltr_RsmB-F"/>
    <property type="match status" value="1"/>
</dbReference>
<dbReference type="InterPro" id="IPR023267">
    <property type="entry name" value="RCMT"/>
</dbReference>
<evidence type="ECO:0000313" key="8">
    <source>
        <dbReference type="Proteomes" id="UP001164020"/>
    </source>
</evidence>
<evidence type="ECO:0000313" key="7">
    <source>
        <dbReference type="EMBL" id="WAP67078.1"/>
    </source>
</evidence>
<protein>
    <submittedName>
        <fullName evidence="7">RsmB/NOP family class I SAM-dependent RNA methyltransferase</fullName>
    </submittedName>
</protein>
<proteinExistence type="inferred from homology"/>
<dbReference type="GO" id="GO:0008168">
    <property type="term" value="F:methyltransferase activity"/>
    <property type="evidence" value="ECO:0007669"/>
    <property type="project" value="UniProtKB-KW"/>
</dbReference>
<keyword evidence="3 5" id="KW-0949">S-adenosyl-L-methionine</keyword>
<dbReference type="RefSeq" id="WP_268879527.1">
    <property type="nucleotide sequence ID" value="NZ_CP114029.1"/>
</dbReference>
<dbReference type="GO" id="GO:0032259">
    <property type="term" value="P:methylation"/>
    <property type="evidence" value="ECO:0007669"/>
    <property type="project" value="UniProtKB-KW"/>
</dbReference>